<evidence type="ECO:0000256" key="6">
    <source>
        <dbReference type="ARBA" id="ARBA00023136"/>
    </source>
</evidence>
<dbReference type="GO" id="GO:0005886">
    <property type="term" value="C:plasma membrane"/>
    <property type="evidence" value="ECO:0007669"/>
    <property type="project" value="UniProtKB-SubCell"/>
</dbReference>
<dbReference type="PROSITE" id="PS50928">
    <property type="entry name" value="ABC_TM1"/>
    <property type="match status" value="1"/>
</dbReference>
<evidence type="ECO:0000313" key="9">
    <source>
        <dbReference type="EMBL" id="QED48394.1"/>
    </source>
</evidence>
<dbReference type="InterPro" id="IPR035906">
    <property type="entry name" value="MetI-like_sf"/>
</dbReference>
<keyword evidence="6 7" id="KW-0472">Membrane</keyword>
<feature type="transmembrane region" description="Helical" evidence="7">
    <location>
        <begin position="155"/>
        <end position="173"/>
    </location>
</feature>
<dbReference type="InterPro" id="IPR000515">
    <property type="entry name" value="MetI-like"/>
</dbReference>
<evidence type="ECO:0000256" key="2">
    <source>
        <dbReference type="ARBA" id="ARBA00022448"/>
    </source>
</evidence>
<keyword evidence="3" id="KW-1003">Cell membrane</keyword>
<feature type="domain" description="ABC transmembrane type-1" evidence="8">
    <location>
        <begin position="77"/>
        <end position="281"/>
    </location>
</feature>
<evidence type="ECO:0000256" key="7">
    <source>
        <dbReference type="RuleBase" id="RU363032"/>
    </source>
</evidence>
<comment type="similarity">
    <text evidence="7">Belongs to the binding-protein-dependent transport system permease family.</text>
</comment>
<keyword evidence="4 7" id="KW-0812">Transmembrane</keyword>
<dbReference type="OrthoDB" id="2958608at2"/>
<organism evidence="9 10">
    <name type="scientific">Cytobacillus dafuensis</name>
    <name type="common">Bacillus dafuensis</name>
    <dbReference type="NCBI Taxonomy" id="1742359"/>
    <lineage>
        <taxon>Bacteria</taxon>
        <taxon>Bacillati</taxon>
        <taxon>Bacillota</taxon>
        <taxon>Bacilli</taxon>
        <taxon>Bacillales</taxon>
        <taxon>Bacillaceae</taxon>
        <taxon>Cytobacillus</taxon>
    </lineage>
</organism>
<feature type="transmembrane region" description="Helical" evidence="7">
    <location>
        <begin position="257"/>
        <end position="280"/>
    </location>
</feature>
<evidence type="ECO:0000259" key="8">
    <source>
        <dbReference type="PROSITE" id="PS50928"/>
    </source>
</evidence>
<sequence>MLRTIQQIVIIFLLILSLAALPMMIEVNSVEKSLDWNFEKLPEIFGDFISEISKGSLGTYQLGTQRRAIEEDIGDNFFTSLKIMLLGVNAAVGISLFFGIFISRFHLTKVFNFVLNILSAIPDFIIIIMSMILAVKIYKMTGIRIMSLRPDAGALNLWFPTILVSIAPTLYLFKLVTVKYYQTSGEDYIKTAVAKGMSLNYINFQHVYKNVEPFIKAELVKVISLAIGNLFIIEYIMNVSGITKFIFQSNEIQPIAIGLFSMLLISAIVYTSVRLVFYLFKRGFIYE</sequence>
<feature type="transmembrane region" description="Helical" evidence="7">
    <location>
        <begin position="83"/>
        <end position="101"/>
    </location>
</feature>
<dbReference type="CDD" id="cd06261">
    <property type="entry name" value="TM_PBP2"/>
    <property type="match status" value="1"/>
</dbReference>
<keyword evidence="2 7" id="KW-0813">Transport</keyword>
<dbReference type="RefSeq" id="WP_057771319.1">
    <property type="nucleotide sequence ID" value="NZ_CP042593.1"/>
</dbReference>
<evidence type="ECO:0000256" key="5">
    <source>
        <dbReference type="ARBA" id="ARBA00022989"/>
    </source>
</evidence>
<name>A0A5B8Z5N8_CYTDA</name>
<dbReference type="Proteomes" id="UP000321555">
    <property type="component" value="Chromosome"/>
</dbReference>
<dbReference type="SUPFAM" id="SSF161098">
    <property type="entry name" value="MetI-like"/>
    <property type="match status" value="1"/>
</dbReference>
<feature type="transmembrane region" description="Helical" evidence="7">
    <location>
        <begin position="113"/>
        <end position="135"/>
    </location>
</feature>
<evidence type="ECO:0000313" key="10">
    <source>
        <dbReference type="Proteomes" id="UP000321555"/>
    </source>
</evidence>
<dbReference type="PANTHER" id="PTHR30465">
    <property type="entry name" value="INNER MEMBRANE ABC TRANSPORTER"/>
    <property type="match status" value="1"/>
</dbReference>
<dbReference type="KEGG" id="bda:FSZ17_14735"/>
<keyword evidence="5 7" id="KW-1133">Transmembrane helix</keyword>
<evidence type="ECO:0000256" key="3">
    <source>
        <dbReference type="ARBA" id="ARBA00022475"/>
    </source>
</evidence>
<dbReference type="Pfam" id="PF00528">
    <property type="entry name" value="BPD_transp_1"/>
    <property type="match status" value="1"/>
</dbReference>
<proteinExistence type="inferred from homology"/>
<accession>A0A5B8Z5N8</accession>
<evidence type="ECO:0000256" key="1">
    <source>
        <dbReference type="ARBA" id="ARBA00004651"/>
    </source>
</evidence>
<protein>
    <submittedName>
        <fullName evidence="9">ABC transporter permease subunit</fullName>
    </submittedName>
</protein>
<dbReference type="PANTHER" id="PTHR30465:SF44">
    <property type="entry name" value="ABC-TYPE DIPEPTIDE_OLIGOPEPTIDE TRANSPORT SYSTEM, PERMEASE COMPONENT"/>
    <property type="match status" value="1"/>
</dbReference>
<feature type="transmembrane region" description="Helical" evidence="7">
    <location>
        <begin position="219"/>
        <end position="237"/>
    </location>
</feature>
<dbReference type="EMBL" id="CP042593">
    <property type="protein sequence ID" value="QED48394.1"/>
    <property type="molecule type" value="Genomic_DNA"/>
</dbReference>
<evidence type="ECO:0000256" key="4">
    <source>
        <dbReference type="ARBA" id="ARBA00022692"/>
    </source>
</evidence>
<reference evidence="10" key="1">
    <citation type="submission" date="2019-08" db="EMBL/GenBank/DDBJ databases">
        <authorList>
            <person name="Zheng X."/>
        </authorList>
    </citation>
    <scope>NUCLEOTIDE SEQUENCE [LARGE SCALE GENOMIC DNA]</scope>
    <source>
        <strain evidence="10">FJAT-25496</strain>
    </source>
</reference>
<comment type="subcellular location">
    <subcellularLocation>
        <location evidence="1 7">Cell membrane</location>
        <topology evidence="1 7">Multi-pass membrane protein</topology>
    </subcellularLocation>
</comment>
<dbReference type="AlphaFoldDB" id="A0A5B8Z5N8"/>
<dbReference type="STRING" id="1742359.GCA_001439625_02024"/>
<gene>
    <name evidence="9" type="ORF">FSZ17_14735</name>
</gene>
<keyword evidence="10" id="KW-1185">Reference proteome</keyword>
<dbReference type="Gene3D" id="1.10.3720.10">
    <property type="entry name" value="MetI-like"/>
    <property type="match status" value="1"/>
</dbReference>
<dbReference type="GO" id="GO:0055085">
    <property type="term" value="P:transmembrane transport"/>
    <property type="evidence" value="ECO:0007669"/>
    <property type="project" value="InterPro"/>
</dbReference>